<evidence type="ECO:0000256" key="1">
    <source>
        <dbReference type="ARBA" id="ARBA00004651"/>
    </source>
</evidence>
<dbReference type="EMBL" id="MWQO01000042">
    <property type="protein sequence ID" value="THD09121.1"/>
    <property type="molecule type" value="Genomic_DNA"/>
</dbReference>
<name>A0A4V3UT36_9GAMM</name>
<dbReference type="RefSeq" id="WP_081129765.1">
    <property type="nucleotide sequence ID" value="NZ_LDOS01000002.1"/>
</dbReference>
<dbReference type="InterPro" id="IPR000109">
    <property type="entry name" value="POT_fam"/>
</dbReference>
<feature type="transmembrane region" description="Helical" evidence="8">
    <location>
        <begin position="156"/>
        <end position="180"/>
    </location>
</feature>
<feature type="transmembrane region" description="Helical" evidence="8">
    <location>
        <begin position="252"/>
        <end position="270"/>
    </location>
</feature>
<keyword evidence="5" id="KW-0653">Protein transport</keyword>
<feature type="transmembrane region" description="Helical" evidence="8">
    <location>
        <begin position="227"/>
        <end position="246"/>
    </location>
</feature>
<feature type="transmembrane region" description="Helical" evidence="8">
    <location>
        <begin position="469"/>
        <end position="489"/>
    </location>
</feature>
<dbReference type="STRING" id="993689.GCA_002077135_03337"/>
<comment type="subcellular location">
    <subcellularLocation>
        <location evidence="1">Cell membrane</location>
        <topology evidence="1">Multi-pass membrane protein</topology>
    </subcellularLocation>
</comment>
<feature type="transmembrane region" description="Helical" evidence="8">
    <location>
        <begin position="329"/>
        <end position="353"/>
    </location>
</feature>
<dbReference type="InterPro" id="IPR050171">
    <property type="entry name" value="MFS_Transporters"/>
</dbReference>
<feature type="transmembrane region" description="Helical" evidence="8">
    <location>
        <begin position="430"/>
        <end position="449"/>
    </location>
</feature>
<feature type="transmembrane region" description="Helical" evidence="8">
    <location>
        <begin position="68"/>
        <end position="90"/>
    </location>
</feature>
<evidence type="ECO:0000313" key="10">
    <source>
        <dbReference type="Proteomes" id="UP000307749"/>
    </source>
</evidence>
<organism evidence="9 10">
    <name type="scientific">Metallibacterium scheffleri</name>
    <dbReference type="NCBI Taxonomy" id="993689"/>
    <lineage>
        <taxon>Bacteria</taxon>
        <taxon>Pseudomonadati</taxon>
        <taxon>Pseudomonadota</taxon>
        <taxon>Gammaproteobacteria</taxon>
        <taxon>Lysobacterales</taxon>
        <taxon>Rhodanobacteraceae</taxon>
        <taxon>Metallibacterium</taxon>
    </lineage>
</organism>
<feature type="transmembrane region" description="Helical" evidence="8">
    <location>
        <begin position="121"/>
        <end position="144"/>
    </location>
</feature>
<keyword evidence="5" id="KW-0571">Peptide transport</keyword>
<evidence type="ECO:0008006" key="11">
    <source>
        <dbReference type="Google" id="ProtNLM"/>
    </source>
</evidence>
<dbReference type="Proteomes" id="UP000307749">
    <property type="component" value="Unassembled WGS sequence"/>
</dbReference>
<dbReference type="GO" id="GO:1904680">
    <property type="term" value="F:peptide transmembrane transporter activity"/>
    <property type="evidence" value="ECO:0007669"/>
    <property type="project" value="InterPro"/>
</dbReference>
<evidence type="ECO:0000256" key="6">
    <source>
        <dbReference type="ARBA" id="ARBA00022989"/>
    </source>
</evidence>
<dbReference type="PANTHER" id="PTHR23517:SF15">
    <property type="entry name" value="PROTON-DEPENDENT OLIGOPEPTIDE FAMILY TRANSPORT PROTEIN"/>
    <property type="match status" value="1"/>
</dbReference>
<keyword evidence="10" id="KW-1185">Reference proteome</keyword>
<dbReference type="InterPro" id="IPR005279">
    <property type="entry name" value="Dipep/tripep_permease"/>
</dbReference>
<evidence type="ECO:0000313" key="9">
    <source>
        <dbReference type="EMBL" id="THD09121.1"/>
    </source>
</evidence>
<protein>
    <recommendedName>
        <fullName evidence="11">MFS transporter</fullName>
    </recommendedName>
</protein>
<proteinExistence type="predicted"/>
<dbReference type="Pfam" id="PF00854">
    <property type="entry name" value="PTR2"/>
    <property type="match status" value="1"/>
</dbReference>
<feature type="transmembrane region" description="Helical" evidence="8">
    <location>
        <begin position="282"/>
        <end position="309"/>
    </location>
</feature>
<dbReference type="SUPFAM" id="SSF103473">
    <property type="entry name" value="MFS general substrate transporter"/>
    <property type="match status" value="1"/>
</dbReference>
<comment type="caution">
    <text evidence="9">The sequence shown here is derived from an EMBL/GenBank/DDBJ whole genome shotgun (WGS) entry which is preliminary data.</text>
</comment>
<dbReference type="GO" id="GO:0015833">
    <property type="term" value="P:peptide transport"/>
    <property type="evidence" value="ECO:0007669"/>
    <property type="project" value="UniProtKB-KW"/>
</dbReference>
<evidence type="ECO:0000256" key="7">
    <source>
        <dbReference type="ARBA" id="ARBA00023136"/>
    </source>
</evidence>
<keyword evidence="2" id="KW-0813">Transport</keyword>
<dbReference type="OrthoDB" id="9772725at2"/>
<keyword evidence="4 8" id="KW-0812">Transmembrane</keyword>
<evidence type="ECO:0000256" key="3">
    <source>
        <dbReference type="ARBA" id="ARBA00022475"/>
    </source>
</evidence>
<keyword evidence="7 8" id="KW-0472">Membrane</keyword>
<gene>
    <name evidence="9" type="ORF">B1806_12130</name>
</gene>
<accession>A0A4V3UT36</accession>
<dbReference type="NCBIfam" id="TIGR00924">
    <property type="entry name" value="yjdL_sub1_fam"/>
    <property type="match status" value="1"/>
</dbReference>
<reference evidence="9 10" key="1">
    <citation type="submission" date="2017-02" db="EMBL/GenBank/DDBJ databases">
        <title>Whole genome sequencing of Metallibacterium scheffleri DSM 24874 (T).</title>
        <authorList>
            <person name="Kumar S."/>
            <person name="Patil P."/>
            <person name="Patil P.B."/>
        </authorList>
    </citation>
    <scope>NUCLEOTIDE SEQUENCE [LARGE SCALE GENOMIC DNA]</scope>
    <source>
        <strain evidence="9 10">DSM 24874</strain>
    </source>
</reference>
<evidence type="ECO:0000256" key="2">
    <source>
        <dbReference type="ARBA" id="ARBA00022448"/>
    </source>
</evidence>
<sequence length="496" mass="54072">MHTSDDSRDSLPLPDSGRFLGHPSLLWMLLAVTVGTNFAFYGFRAFLAPYAADTFFANLPHDQALAQANFLFAGFGALAYATAILGGWVADNVLGEVQALRLSLWLIIPGLLGMTVPNREIFTLALAFFVLAIGLGIPLTVLIGRNYAKDDPKRDAGYTLFYLAINFGAFVAPFVCATWIGATYGFRWGFLAAAVGALWAAAVFEWKHRRMPGANDTVRFRRTGSTPLVTLAALVLVLPCAWLLAHPEAMNRVVYTLIGLLLLYFIVSSVRRGDRVQGQRYIALLLLFVAMVLFWAMSLLSASALNFFARDHVAPLWHGHLLGLSWNYLLFQSVNPLYILILAPVMAVLWPWLDRRGINPSTPRKFGIGLLLVALGYGVLVYAIQHLQLPDGKVAAWTLLACYLGSTIGELALSPIGYGVIGKLAAHDEAALAMGGWFFGVSVSYDLSGQIAALTTTGGIEAYARVFEWLLYGGIAIAAVYLLAAPWIVKLMHGVR</sequence>
<dbReference type="PANTHER" id="PTHR23517">
    <property type="entry name" value="RESISTANCE PROTEIN MDTM, PUTATIVE-RELATED-RELATED"/>
    <property type="match status" value="1"/>
</dbReference>
<evidence type="ECO:0000256" key="4">
    <source>
        <dbReference type="ARBA" id="ARBA00022692"/>
    </source>
</evidence>
<dbReference type="Gene3D" id="1.20.1250.20">
    <property type="entry name" value="MFS general substrate transporter like domains"/>
    <property type="match status" value="1"/>
</dbReference>
<evidence type="ECO:0000256" key="5">
    <source>
        <dbReference type="ARBA" id="ARBA00022856"/>
    </source>
</evidence>
<dbReference type="InterPro" id="IPR036259">
    <property type="entry name" value="MFS_trans_sf"/>
</dbReference>
<dbReference type="AlphaFoldDB" id="A0A4V3UT36"/>
<evidence type="ECO:0000256" key="8">
    <source>
        <dbReference type="SAM" id="Phobius"/>
    </source>
</evidence>
<dbReference type="GO" id="GO:0005886">
    <property type="term" value="C:plasma membrane"/>
    <property type="evidence" value="ECO:0007669"/>
    <property type="project" value="UniProtKB-SubCell"/>
</dbReference>
<feature type="transmembrane region" description="Helical" evidence="8">
    <location>
        <begin position="186"/>
        <end position="206"/>
    </location>
</feature>
<feature type="transmembrane region" description="Helical" evidence="8">
    <location>
        <begin position="396"/>
        <end position="418"/>
    </location>
</feature>
<feature type="transmembrane region" description="Helical" evidence="8">
    <location>
        <begin position="365"/>
        <end position="384"/>
    </location>
</feature>
<feature type="transmembrane region" description="Helical" evidence="8">
    <location>
        <begin position="25"/>
        <end position="47"/>
    </location>
</feature>
<keyword evidence="3" id="KW-1003">Cell membrane</keyword>
<keyword evidence="6 8" id="KW-1133">Transmembrane helix</keyword>